<reference evidence="5" key="1">
    <citation type="submission" date="2023-07" db="EMBL/GenBank/DDBJ databases">
        <title>Black Yeasts Isolated from many extreme environments.</title>
        <authorList>
            <person name="Coleine C."/>
            <person name="Stajich J.E."/>
            <person name="Selbmann L."/>
        </authorList>
    </citation>
    <scope>NUCLEOTIDE SEQUENCE</scope>
    <source>
        <strain evidence="5">CCFEE 5485</strain>
    </source>
</reference>
<dbReference type="Pfam" id="PF00179">
    <property type="entry name" value="UQ_con"/>
    <property type="match status" value="1"/>
</dbReference>
<feature type="region of interest" description="Disordered" evidence="3">
    <location>
        <begin position="589"/>
        <end position="697"/>
    </location>
</feature>
<comment type="caution">
    <text evidence="5">The sequence shown here is derived from an EMBL/GenBank/DDBJ whole genome shotgun (WGS) entry which is preliminary data.</text>
</comment>
<name>A0AAE0WKC9_9PEZI</name>
<dbReference type="InterPro" id="IPR016135">
    <property type="entry name" value="UBQ-conjugating_enzyme/RWD"/>
</dbReference>
<keyword evidence="2" id="KW-0833">Ubl conjugation pathway</keyword>
<feature type="compositionally biased region" description="Acidic residues" evidence="3">
    <location>
        <begin position="589"/>
        <end position="647"/>
    </location>
</feature>
<dbReference type="SUPFAM" id="SSF54495">
    <property type="entry name" value="UBC-like"/>
    <property type="match status" value="1"/>
</dbReference>
<evidence type="ECO:0000256" key="3">
    <source>
        <dbReference type="SAM" id="MobiDB-lite"/>
    </source>
</evidence>
<sequence>MESTLHSDDIVASLADDSRLGVVERTHADVDTHEPHPQDTEEGHIKHDRGIDQFRFRQFLKEGVPPKGAVLVRWQNSQQAQLMPADDLKVLDRSLLIGDVVKKNVREAMSGVVINTHIKCMLQPIYDVTWKGRKLRGLLPPTDLEPGFTRPPKTDRPSLIVDVPASELQESDDLTEESLIIYKNRIGRVYGVIEALTLKLTDNCVVEVINDDDKIEHADGAFEAFTVGDVAVTKKGELRTGRWIFGQYNPNTPPVGTIVESRPSSIEVEWLQRRIGSDDDNEPPTLLERDEIESNAFKVYDRTRRPRRQTQLNPSSTPSTISQSEIDARLNQRVRFRDLAGACMKYDGSTPHGKLTRLERSETLGYDLNVFDIERFETSVEVQWQDLTITTERSVDLVPDSAIDDEHSAWPGEIAHTLDITSVAGLKEVERPGRVGVVQSVNAEERMAKIRWAPDAVVEYAVGEKDDDGSRLLLTGAVGLATGEVEEVSLYDLEAPGVMNVRRGDIVLVQPGALSSATEASMGKHWLGEVVDTCLDGTLTIRLGAADDIIDVRLKREQVVVAVRSDGTPHETGWEGEDEDMEDIINDYSGSEDMEASDEEDSDGDSWSDDDEMMDAEAMYEDENGLPLDEDDVINGDWESEDEDETMPDAAAATKDTPPTSTSATPPDTSNPQSSPITSEPPQYLILETPPPKTHHYASQIPTFTPAHTKATQKTHLILQKPGALPPGIYVRTWSSRLDLLRILILGPSDTPYASCPFLIDLYLPPTYPTEAPKAFFHSFPAPTGGLGGGEGKVNPNLYEDGTICLSLLGTWEGRKGEGWVAGRSTVLQVLVSLLGLVLVREPYFNEAGYEHLVGLESSRRASALYSERVLIKARGFVVTALERLRERGEAGAAVVGLEAVEDVVQWLYLASEGPRMLEGVVKEVEGVLERSAKGGGEPDGVGVLRSPGDDARIVNL</sequence>
<evidence type="ECO:0000313" key="6">
    <source>
        <dbReference type="Proteomes" id="UP001274830"/>
    </source>
</evidence>
<dbReference type="Gene3D" id="3.10.110.10">
    <property type="entry name" value="Ubiquitin Conjugating Enzyme"/>
    <property type="match status" value="1"/>
</dbReference>
<protein>
    <recommendedName>
        <fullName evidence="4">UBC core domain-containing protein</fullName>
    </recommendedName>
</protein>
<feature type="region of interest" description="Disordered" evidence="3">
    <location>
        <begin position="303"/>
        <end position="326"/>
    </location>
</feature>
<dbReference type="SMART" id="SM00212">
    <property type="entry name" value="UBCc"/>
    <property type="match status" value="1"/>
</dbReference>
<dbReference type="GO" id="GO:0061631">
    <property type="term" value="F:ubiquitin conjugating enzyme activity"/>
    <property type="evidence" value="ECO:0007669"/>
    <property type="project" value="TreeGrafter"/>
</dbReference>
<dbReference type="PANTHER" id="PTHR46116:SF15">
    <property type="entry name" value="(E3-INDEPENDENT) E2 UBIQUITIN-CONJUGATING ENZYME"/>
    <property type="match status" value="1"/>
</dbReference>
<feature type="compositionally biased region" description="Polar residues" evidence="3">
    <location>
        <begin position="671"/>
        <end position="681"/>
    </location>
</feature>
<accession>A0AAE0WKC9</accession>
<dbReference type="InterPro" id="IPR057735">
    <property type="entry name" value="UBE2O-like_tSH3-B"/>
</dbReference>
<feature type="compositionally biased region" description="Low complexity" evidence="3">
    <location>
        <begin position="648"/>
        <end position="670"/>
    </location>
</feature>
<evidence type="ECO:0000313" key="5">
    <source>
        <dbReference type="EMBL" id="KAK3673300.1"/>
    </source>
</evidence>
<feature type="domain" description="UBC core" evidence="4">
    <location>
        <begin position="707"/>
        <end position="879"/>
    </location>
</feature>
<dbReference type="Proteomes" id="UP001274830">
    <property type="component" value="Unassembled WGS sequence"/>
</dbReference>
<dbReference type="PROSITE" id="PS50127">
    <property type="entry name" value="UBC_2"/>
    <property type="match status" value="1"/>
</dbReference>
<dbReference type="InterPro" id="IPR000608">
    <property type="entry name" value="UBC"/>
</dbReference>
<dbReference type="PANTHER" id="PTHR46116">
    <property type="entry name" value="(E3-INDEPENDENT) E2 UBIQUITIN-CONJUGATING ENZYME"/>
    <property type="match status" value="1"/>
</dbReference>
<dbReference type="AlphaFoldDB" id="A0AAE0WKC9"/>
<evidence type="ECO:0000256" key="2">
    <source>
        <dbReference type="ARBA" id="ARBA00022786"/>
    </source>
</evidence>
<keyword evidence="1" id="KW-0808">Transferase</keyword>
<evidence type="ECO:0000259" key="4">
    <source>
        <dbReference type="PROSITE" id="PS50127"/>
    </source>
</evidence>
<gene>
    <name evidence="5" type="ORF">LTR78_006845</name>
</gene>
<dbReference type="Pfam" id="PF23046">
    <property type="entry name" value="tSH3-B_UBE2O"/>
    <property type="match status" value="1"/>
</dbReference>
<feature type="compositionally biased region" description="Polar residues" evidence="3">
    <location>
        <begin position="309"/>
        <end position="325"/>
    </location>
</feature>
<proteinExistence type="predicted"/>
<organism evidence="5 6">
    <name type="scientific">Recurvomyces mirabilis</name>
    <dbReference type="NCBI Taxonomy" id="574656"/>
    <lineage>
        <taxon>Eukaryota</taxon>
        <taxon>Fungi</taxon>
        <taxon>Dikarya</taxon>
        <taxon>Ascomycota</taxon>
        <taxon>Pezizomycotina</taxon>
        <taxon>Dothideomycetes</taxon>
        <taxon>Dothideomycetidae</taxon>
        <taxon>Mycosphaerellales</taxon>
        <taxon>Teratosphaeriaceae</taxon>
        <taxon>Recurvomyces</taxon>
    </lineage>
</organism>
<dbReference type="EMBL" id="JAUTXT010000026">
    <property type="protein sequence ID" value="KAK3673300.1"/>
    <property type="molecule type" value="Genomic_DNA"/>
</dbReference>
<evidence type="ECO:0000256" key="1">
    <source>
        <dbReference type="ARBA" id="ARBA00022679"/>
    </source>
</evidence>
<keyword evidence="6" id="KW-1185">Reference proteome</keyword>